<dbReference type="PANTHER" id="PTHR11439:SF502">
    <property type="entry name" value="SECRETED RXLR EFFECTOR PROTEIN 161-LIKE"/>
    <property type="match status" value="1"/>
</dbReference>
<dbReference type="PANTHER" id="PTHR11439">
    <property type="entry name" value="GAG-POL-RELATED RETROTRANSPOSON"/>
    <property type="match status" value="1"/>
</dbReference>
<dbReference type="EMBL" id="QGNW01000141">
    <property type="protein sequence ID" value="RVW91874.1"/>
    <property type="molecule type" value="Genomic_DNA"/>
</dbReference>
<dbReference type="CDD" id="cd09272">
    <property type="entry name" value="RNase_HI_RT_Ty1"/>
    <property type="match status" value="1"/>
</dbReference>
<sequence length="116" mass="12828">MFPAGLLSRFMSSPSNVRMGVAKRVLKYVRGTPNLGVWYLKIEGVKLDGYADGDWAGSIDDMKSTSGYVFTIDSGVICWNSRKQEVVAQSTAEVEYISLAATANQGIWLRNTTRKK</sequence>
<gene>
    <name evidence="1" type="primary">RE1_281</name>
    <name evidence="1" type="ORF">CK203_030246</name>
</gene>
<evidence type="ECO:0000313" key="1">
    <source>
        <dbReference type="EMBL" id="RVW91874.1"/>
    </source>
</evidence>
<protein>
    <submittedName>
        <fullName evidence="1">Retrovirus-related Pol polyprotein from transposon RE1</fullName>
    </submittedName>
</protein>
<dbReference type="Proteomes" id="UP000288805">
    <property type="component" value="Unassembled WGS sequence"/>
</dbReference>
<name>A0A438I589_VITVI</name>
<dbReference type="AlphaFoldDB" id="A0A438I589"/>
<reference evidence="1 2" key="1">
    <citation type="journal article" date="2018" name="PLoS Genet.">
        <title>Population sequencing reveals clonal diversity and ancestral inbreeding in the grapevine cultivar Chardonnay.</title>
        <authorList>
            <person name="Roach M.J."/>
            <person name="Johnson D.L."/>
            <person name="Bohlmann J."/>
            <person name="van Vuuren H.J."/>
            <person name="Jones S.J."/>
            <person name="Pretorius I.S."/>
            <person name="Schmidt S.A."/>
            <person name="Borneman A.R."/>
        </authorList>
    </citation>
    <scope>NUCLEOTIDE SEQUENCE [LARGE SCALE GENOMIC DNA]</scope>
    <source>
        <strain evidence="2">cv. Chardonnay</strain>
        <tissue evidence="1">Leaf</tissue>
    </source>
</reference>
<comment type="caution">
    <text evidence="1">The sequence shown here is derived from an EMBL/GenBank/DDBJ whole genome shotgun (WGS) entry which is preliminary data.</text>
</comment>
<evidence type="ECO:0000313" key="2">
    <source>
        <dbReference type="Proteomes" id="UP000288805"/>
    </source>
</evidence>
<accession>A0A438I589</accession>
<proteinExistence type="predicted"/>
<organism evidence="1 2">
    <name type="scientific">Vitis vinifera</name>
    <name type="common">Grape</name>
    <dbReference type="NCBI Taxonomy" id="29760"/>
    <lineage>
        <taxon>Eukaryota</taxon>
        <taxon>Viridiplantae</taxon>
        <taxon>Streptophyta</taxon>
        <taxon>Embryophyta</taxon>
        <taxon>Tracheophyta</taxon>
        <taxon>Spermatophyta</taxon>
        <taxon>Magnoliopsida</taxon>
        <taxon>eudicotyledons</taxon>
        <taxon>Gunneridae</taxon>
        <taxon>Pentapetalae</taxon>
        <taxon>rosids</taxon>
        <taxon>Vitales</taxon>
        <taxon>Vitaceae</taxon>
        <taxon>Viteae</taxon>
        <taxon>Vitis</taxon>
    </lineage>
</organism>